<reference evidence="4 5" key="1">
    <citation type="submission" date="2016-11" db="EMBL/GenBank/DDBJ databases">
        <authorList>
            <person name="Jaros S."/>
            <person name="Januszkiewicz K."/>
            <person name="Wedrychowicz H."/>
        </authorList>
    </citation>
    <scope>NUCLEOTIDE SEQUENCE [LARGE SCALE GENOMIC DNA]</scope>
    <source>
        <strain evidence="4 5">DSM 15929</strain>
    </source>
</reference>
<dbReference type="CDD" id="cd03424">
    <property type="entry name" value="NUDIX_ADPRase_Nudt5_UGPPase_Nudt14"/>
    <property type="match status" value="1"/>
</dbReference>
<dbReference type="Gene3D" id="3.90.79.10">
    <property type="entry name" value="Nucleoside Triphosphate Pyrophosphohydrolase"/>
    <property type="match status" value="1"/>
</dbReference>
<dbReference type="SUPFAM" id="SSF55811">
    <property type="entry name" value="Nudix"/>
    <property type="match status" value="1"/>
</dbReference>
<dbReference type="EMBL" id="FRAC01000008">
    <property type="protein sequence ID" value="SHJ96311.1"/>
    <property type="molecule type" value="Genomic_DNA"/>
</dbReference>
<comment type="cofactor">
    <cofactor evidence="1">
        <name>Mg(2+)</name>
        <dbReference type="ChEBI" id="CHEBI:18420"/>
    </cofactor>
</comment>
<gene>
    <name evidence="4" type="ORF">SAMN02745136_01344</name>
</gene>
<dbReference type="OrthoDB" id="9806150at2"/>
<keyword evidence="2" id="KW-0378">Hydrolase</keyword>
<dbReference type="RefSeq" id="WP_073274150.1">
    <property type="nucleotide sequence ID" value="NZ_FRAC01000008.1"/>
</dbReference>
<dbReference type="STRING" id="1121322.SAMN02745136_01344"/>
<dbReference type="Pfam" id="PF00293">
    <property type="entry name" value="NUDIX"/>
    <property type="match status" value="1"/>
</dbReference>
<evidence type="ECO:0000256" key="2">
    <source>
        <dbReference type="ARBA" id="ARBA00022801"/>
    </source>
</evidence>
<dbReference type="GO" id="GO:0019693">
    <property type="term" value="P:ribose phosphate metabolic process"/>
    <property type="evidence" value="ECO:0007669"/>
    <property type="project" value="TreeGrafter"/>
</dbReference>
<dbReference type="AlphaFoldDB" id="A0A1M6NKS0"/>
<dbReference type="InterPro" id="IPR015797">
    <property type="entry name" value="NUDIX_hydrolase-like_dom_sf"/>
</dbReference>
<feature type="domain" description="Nudix hydrolase" evidence="3">
    <location>
        <begin position="41"/>
        <end position="174"/>
    </location>
</feature>
<dbReference type="GO" id="GO:0006753">
    <property type="term" value="P:nucleoside phosphate metabolic process"/>
    <property type="evidence" value="ECO:0007669"/>
    <property type="project" value="TreeGrafter"/>
</dbReference>
<dbReference type="PROSITE" id="PS00893">
    <property type="entry name" value="NUDIX_BOX"/>
    <property type="match status" value="1"/>
</dbReference>
<keyword evidence="5" id="KW-1185">Reference proteome</keyword>
<dbReference type="Proteomes" id="UP000184386">
    <property type="component" value="Unassembled WGS sequence"/>
</dbReference>
<dbReference type="PROSITE" id="PS51462">
    <property type="entry name" value="NUDIX"/>
    <property type="match status" value="1"/>
</dbReference>
<dbReference type="PANTHER" id="PTHR11839">
    <property type="entry name" value="UDP/ADP-SUGAR PYROPHOSPHATASE"/>
    <property type="match status" value="1"/>
</dbReference>
<dbReference type="InterPro" id="IPR000086">
    <property type="entry name" value="NUDIX_hydrolase_dom"/>
</dbReference>
<evidence type="ECO:0000259" key="3">
    <source>
        <dbReference type="PROSITE" id="PS51462"/>
    </source>
</evidence>
<organism evidence="4 5">
    <name type="scientific">Anaerocolumna jejuensis DSM 15929</name>
    <dbReference type="NCBI Taxonomy" id="1121322"/>
    <lineage>
        <taxon>Bacteria</taxon>
        <taxon>Bacillati</taxon>
        <taxon>Bacillota</taxon>
        <taxon>Clostridia</taxon>
        <taxon>Lachnospirales</taxon>
        <taxon>Lachnospiraceae</taxon>
        <taxon>Anaerocolumna</taxon>
    </lineage>
</organism>
<dbReference type="PANTHER" id="PTHR11839:SF18">
    <property type="entry name" value="NUDIX HYDROLASE DOMAIN-CONTAINING PROTEIN"/>
    <property type="match status" value="1"/>
</dbReference>
<accession>A0A1M6NKS0</accession>
<evidence type="ECO:0000313" key="4">
    <source>
        <dbReference type="EMBL" id="SHJ96311.1"/>
    </source>
</evidence>
<name>A0A1M6NKS0_9FIRM</name>
<evidence type="ECO:0000256" key="1">
    <source>
        <dbReference type="ARBA" id="ARBA00001946"/>
    </source>
</evidence>
<sequence>MENKEYKRLKRTPVHKGHIIDFYTDTMELPSGKTADWDFIGHKGAAAIVPVTEDGKIIMVRQYRNAVEKYTLEIPAGGLNSGEDMKTCAGRELEEETGYRAEEIGHLIDLYTTVAFCNEKIGIYYTEHLIPSRQHLDEDEFVSIECYTLEELVDFIFTGQIDDAKTIAAILAYKTKKERE</sequence>
<protein>
    <submittedName>
        <fullName evidence="4">ADP-ribose pyrophosphatase</fullName>
    </submittedName>
</protein>
<dbReference type="InterPro" id="IPR020084">
    <property type="entry name" value="NUDIX_hydrolase_CS"/>
</dbReference>
<dbReference type="GO" id="GO:0016787">
    <property type="term" value="F:hydrolase activity"/>
    <property type="evidence" value="ECO:0007669"/>
    <property type="project" value="UniProtKB-KW"/>
</dbReference>
<proteinExistence type="predicted"/>
<evidence type="ECO:0000313" key="5">
    <source>
        <dbReference type="Proteomes" id="UP000184386"/>
    </source>
</evidence>